<dbReference type="Gene3D" id="3.40.50.1820">
    <property type="entry name" value="alpha/beta hydrolase"/>
    <property type="match status" value="1"/>
</dbReference>
<comment type="caution">
    <text evidence="6">The sequence shown here is derived from an EMBL/GenBank/DDBJ whole genome shotgun (WGS) entry which is preliminary data.</text>
</comment>
<keyword evidence="5" id="KW-0325">Glycoprotein</keyword>
<keyword evidence="4" id="KW-0378">Hydrolase</keyword>
<dbReference type="PANTHER" id="PTHR11802:SF113">
    <property type="entry name" value="SERINE CARBOXYPEPTIDASE CTSA-4.1"/>
    <property type="match status" value="1"/>
</dbReference>
<accession>A0A7J6LXX7</accession>
<evidence type="ECO:0000256" key="1">
    <source>
        <dbReference type="ARBA" id="ARBA00009431"/>
    </source>
</evidence>
<organism evidence="6 7">
    <name type="scientific">Perkinsus olseni</name>
    <name type="common">Perkinsus atlanticus</name>
    <dbReference type="NCBI Taxonomy" id="32597"/>
    <lineage>
        <taxon>Eukaryota</taxon>
        <taxon>Sar</taxon>
        <taxon>Alveolata</taxon>
        <taxon>Perkinsozoa</taxon>
        <taxon>Perkinsea</taxon>
        <taxon>Perkinsida</taxon>
        <taxon>Perkinsidae</taxon>
        <taxon>Perkinsus</taxon>
    </lineage>
</organism>
<dbReference type="SUPFAM" id="SSF53474">
    <property type="entry name" value="alpha/beta-Hydrolases"/>
    <property type="match status" value="1"/>
</dbReference>
<dbReference type="GO" id="GO:0006508">
    <property type="term" value="P:proteolysis"/>
    <property type="evidence" value="ECO:0007669"/>
    <property type="project" value="UniProtKB-KW"/>
</dbReference>
<evidence type="ECO:0000256" key="5">
    <source>
        <dbReference type="ARBA" id="ARBA00023180"/>
    </source>
</evidence>
<sequence length="443" mass="48825">MNAISLIMLAQQGGSILSQIGKGGIRSIVSKSSQSGGVLCPHSVGKQKFGYIQVNKRNKYFYAVIEADIDPLTAPTFLYLAGGPGESSLIATMGFAGPCNLDSASDRPVLNEFSWTKRANSVWVDAPAPTGFSTGPVERTLNAAVANLIQFADEFFKKNEKLNKNVHLVGSSSSASVLAMLGARILKVSERKIDLKGLMMISGVVGPSALYRGCLEIAKERALLSKKNLDKMEANLEKCLKGISECNELGPGRPPLGYHCWKATVTCESLLVDPIRKTGTSVYDLRVDDGSEEDLYAFELGDFEDFLNLESVQEHLDVSKWWYVENEEVFEVFGQYMTYDTTHFVTELLNKGMKVLVFNGDQDYVTNTLGTLKWLSSLEGTEKYGEKLQRVPIKNLEYGEGQLMGRLWASKYANRAELAFIEAMSTNGFSSRLRSPRQATALH</sequence>
<name>A0A7J6LXX7_PEROL</name>
<evidence type="ECO:0000256" key="2">
    <source>
        <dbReference type="ARBA" id="ARBA00022645"/>
    </source>
</evidence>
<dbReference type="Proteomes" id="UP000570595">
    <property type="component" value="Unassembled WGS sequence"/>
</dbReference>
<keyword evidence="3" id="KW-0645">Protease</keyword>
<reference evidence="6 7" key="1">
    <citation type="submission" date="2020-04" db="EMBL/GenBank/DDBJ databases">
        <title>Perkinsus olseni comparative genomics.</title>
        <authorList>
            <person name="Bogema D.R."/>
        </authorList>
    </citation>
    <scope>NUCLEOTIDE SEQUENCE [LARGE SCALE GENOMIC DNA]</scope>
    <source>
        <strain evidence="6">ATCC PRA-179</strain>
    </source>
</reference>
<evidence type="ECO:0000256" key="3">
    <source>
        <dbReference type="ARBA" id="ARBA00022670"/>
    </source>
</evidence>
<keyword evidence="2" id="KW-0121">Carboxypeptidase</keyword>
<gene>
    <name evidence="6" type="ORF">FOZ61_001134</name>
</gene>
<protein>
    <submittedName>
        <fullName evidence="6">Uncharacterized protein</fullName>
    </submittedName>
</protein>
<proteinExistence type="inferred from homology"/>
<dbReference type="OrthoDB" id="443318at2759"/>
<evidence type="ECO:0000313" key="7">
    <source>
        <dbReference type="Proteomes" id="UP000570595"/>
    </source>
</evidence>
<dbReference type="EMBL" id="JABAHT010000126">
    <property type="protein sequence ID" value="KAF4664084.1"/>
    <property type="molecule type" value="Genomic_DNA"/>
</dbReference>
<comment type="similarity">
    <text evidence="1">Belongs to the peptidase S10 family.</text>
</comment>
<dbReference type="InterPro" id="IPR001563">
    <property type="entry name" value="Peptidase_S10"/>
</dbReference>
<dbReference type="Gene3D" id="1.10.287.410">
    <property type="match status" value="1"/>
</dbReference>
<dbReference type="PANTHER" id="PTHR11802">
    <property type="entry name" value="SERINE PROTEASE FAMILY S10 SERINE CARBOXYPEPTIDASE"/>
    <property type="match status" value="1"/>
</dbReference>
<dbReference type="GO" id="GO:0004185">
    <property type="term" value="F:serine-type carboxypeptidase activity"/>
    <property type="evidence" value="ECO:0007669"/>
    <property type="project" value="InterPro"/>
</dbReference>
<dbReference type="AlphaFoldDB" id="A0A7J6LXX7"/>
<dbReference type="InterPro" id="IPR029058">
    <property type="entry name" value="AB_hydrolase_fold"/>
</dbReference>
<dbReference type="Pfam" id="PF00450">
    <property type="entry name" value="Peptidase_S10"/>
    <property type="match status" value="1"/>
</dbReference>
<evidence type="ECO:0000313" key="6">
    <source>
        <dbReference type="EMBL" id="KAF4664084.1"/>
    </source>
</evidence>
<evidence type="ECO:0000256" key="4">
    <source>
        <dbReference type="ARBA" id="ARBA00022801"/>
    </source>
</evidence>